<accession>A0A0E9R492</accession>
<name>A0A0E9R492_ANGAN</name>
<protein>
    <submittedName>
        <fullName evidence="1">Uncharacterized protein</fullName>
    </submittedName>
</protein>
<dbReference type="AlphaFoldDB" id="A0A0E9R492"/>
<reference evidence="1" key="1">
    <citation type="submission" date="2014-11" db="EMBL/GenBank/DDBJ databases">
        <authorList>
            <person name="Amaro Gonzalez C."/>
        </authorList>
    </citation>
    <scope>NUCLEOTIDE SEQUENCE</scope>
</reference>
<sequence length="44" mass="4878">MRTGSSFDASARLPVRLTSCHSVGCLLRAFLKVLIKMFIYSETA</sequence>
<organism evidence="1">
    <name type="scientific">Anguilla anguilla</name>
    <name type="common">European freshwater eel</name>
    <name type="synonym">Muraena anguilla</name>
    <dbReference type="NCBI Taxonomy" id="7936"/>
    <lineage>
        <taxon>Eukaryota</taxon>
        <taxon>Metazoa</taxon>
        <taxon>Chordata</taxon>
        <taxon>Craniata</taxon>
        <taxon>Vertebrata</taxon>
        <taxon>Euteleostomi</taxon>
        <taxon>Actinopterygii</taxon>
        <taxon>Neopterygii</taxon>
        <taxon>Teleostei</taxon>
        <taxon>Anguilliformes</taxon>
        <taxon>Anguillidae</taxon>
        <taxon>Anguilla</taxon>
    </lineage>
</organism>
<proteinExistence type="predicted"/>
<dbReference type="EMBL" id="GBXM01084648">
    <property type="protein sequence ID" value="JAH23929.1"/>
    <property type="molecule type" value="Transcribed_RNA"/>
</dbReference>
<evidence type="ECO:0000313" key="1">
    <source>
        <dbReference type="EMBL" id="JAH23929.1"/>
    </source>
</evidence>
<reference evidence="1" key="2">
    <citation type="journal article" date="2015" name="Fish Shellfish Immunol.">
        <title>Early steps in the European eel (Anguilla anguilla)-Vibrio vulnificus interaction in the gills: Role of the RtxA13 toxin.</title>
        <authorList>
            <person name="Callol A."/>
            <person name="Pajuelo D."/>
            <person name="Ebbesson L."/>
            <person name="Teles M."/>
            <person name="MacKenzie S."/>
            <person name="Amaro C."/>
        </authorList>
    </citation>
    <scope>NUCLEOTIDE SEQUENCE</scope>
</reference>